<evidence type="ECO:0000256" key="3">
    <source>
        <dbReference type="ARBA" id="ARBA00023163"/>
    </source>
</evidence>
<dbReference type="AlphaFoldDB" id="A0A2Z2KSJ5"/>
<sequence length="241" mass="27927">MNKNIYLHIYNDYTERILSGTIAAGKKIPSESELAEAYDTSRETVRKALHLLSQNGYIHKIKGKGSFVLDIERMNFPVTGLISFKEVSERLGRATRTILYENGQVNSTAEIARYLQIQPGEPVWKVVRAREIEGEKIILDKDYFVTSVVDSLPTQAASSSIYQYLEEDQKLTISYAKKEISVEEVTAEDELLLDLHDYRHIVVVRNYVHLVDTKLFQYTESRHRLDKFQFVDFARRVKKEM</sequence>
<dbReference type="OrthoDB" id="9816541at2"/>
<evidence type="ECO:0000259" key="5">
    <source>
        <dbReference type="PROSITE" id="PS50949"/>
    </source>
</evidence>
<evidence type="ECO:0000256" key="4">
    <source>
        <dbReference type="NCBIfam" id="TIGR02404"/>
    </source>
</evidence>
<dbReference type="InterPro" id="IPR012770">
    <property type="entry name" value="TreR"/>
</dbReference>
<protein>
    <recommendedName>
        <fullName evidence="4">Trehalose operon repressor</fullName>
    </recommendedName>
</protein>
<dbReference type="GO" id="GO:0045892">
    <property type="term" value="P:negative regulation of DNA-templated transcription"/>
    <property type="evidence" value="ECO:0007669"/>
    <property type="project" value="TreeGrafter"/>
</dbReference>
<dbReference type="InterPro" id="IPR036388">
    <property type="entry name" value="WH-like_DNA-bd_sf"/>
</dbReference>
<dbReference type="PRINTS" id="PR00035">
    <property type="entry name" value="HTHGNTR"/>
</dbReference>
<dbReference type="InterPro" id="IPR000524">
    <property type="entry name" value="Tscrpt_reg_HTH_GntR"/>
</dbReference>
<dbReference type="InterPro" id="IPR036390">
    <property type="entry name" value="WH_DNA-bd_sf"/>
</dbReference>
<dbReference type="KEGG" id="pdh:B9T62_15930"/>
<dbReference type="NCBIfam" id="TIGR02404">
    <property type="entry name" value="trehalos_R_Bsub"/>
    <property type="match status" value="1"/>
</dbReference>
<reference evidence="6 7" key="1">
    <citation type="submission" date="2017-06" db="EMBL/GenBank/DDBJ databases">
        <title>Complete genome sequence of Paenibacillus donghaensis KCTC 13049T isolated from East Sea sediment, South Korea.</title>
        <authorList>
            <person name="Jung B.K."/>
            <person name="Hong S.-J."/>
            <person name="Shin J.-H."/>
        </authorList>
    </citation>
    <scope>NUCLEOTIDE SEQUENCE [LARGE SCALE GENOMIC DNA]</scope>
    <source>
        <strain evidence="6 7">KCTC 13049</strain>
    </source>
</reference>
<dbReference type="InterPro" id="IPR011663">
    <property type="entry name" value="UTRA"/>
</dbReference>
<keyword evidence="3" id="KW-0804">Transcription</keyword>
<dbReference type="GO" id="GO:0003677">
    <property type="term" value="F:DNA binding"/>
    <property type="evidence" value="ECO:0007669"/>
    <property type="project" value="UniProtKB-UniRule"/>
</dbReference>
<accession>A0A2Z2KSJ5</accession>
<dbReference type="SUPFAM" id="SSF64288">
    <property type="entry name" value="Chorismate lyase-like"/>
    <property type="match status" value="1"/>
</dbReference>
<keyword evidence="7" id="KW-1185">Reference proteome</keyword>
<proteinExistence type="predicted"/>
<dbReference type="RefSeq" id="WP_087916142.1">
    <property type="nucleotide sequence ID" value="NZ_CP021780.1"/>
</dbReference>
<dbReference type="Gene3D" id="3.40.1410.10">
    <property type="entry name" value="Chorismate lyase-like"/>
    <property type="match status" value="1"/>
</dbReference>
<dbReference type="SUPFAM" id="SSF46785">
    <property type="entry name" value="Winged helix' DNA-binding domain"/>
    <property type="match status" value="1"/>
</dbReference>
<feature type="domain" description="HTH gntR-type" evidence="5">
    <location>
        <begin position="3"/>
        <end position="71"/>
    </location>
</feature>
<dbReference type="CDD" id="cd07377">
    <property type="entry name" value="WHTH_GntR"/>
    <property type="match status" value="1"/>
</dbReference>
<gene>
    <name evidence="6" type="primary">treR</name>
    <name evidence="6" type="ORF">B9T62_15930</name>
</gene>
<dbReference type="SMART" id="SM00866">
    <property type="entry name" value="UTRA"/>
    <property type="match status" value="1"/>
</dbReference>
<dbReference type="PROSITE" id="PS50949">
    <property type="entry name" value="HTH_GNTR"/>
    <property type="match status" value="1"/>
</dbReference>
<dbReference type="Gene3D" id="1.10.10.10">
    <property type="entry name" value="Winged helix-like DNA-binding domain superfamily/Winged helix DNA-binding domain"/>
    <property type="match status" value="1"/>
</dbReference>
<dbReference type="Pfam" id="PF00392">
    <property type="entry name" value="GntR"/>
    <property type="match status" value="1"/>
</dbReference>
<evidence type="ECO:0000256" key="2">
    <source>
        <dbReference type="ARBA" id="ARBA00023125"/>
    </source>
</evidence>
<dbReference type="Proteomes" id="UP000249890">
    <property type="component" value="Chromosome"/>
</dbReference>
<dbReference type="SMART" id="SM00345">
    <property type="entry name" value="HTH_GNTR"/>
    <property type="match status" value="1"/>
</dbReference>
<keyword evidence="1" id="KW-0805">Transcription regulation</keyword>
<evidence type="ECO:0000313" key="6">
    <source>
        <dbReference type="EMBL" id="ASA22138.1"/>
    </source>
</evidence>
<dbReference type="InterPro" id="IPR050679">
    <property type="entry name" value="Bact_HTH_transcr_reg"/>
</dbReference>
<dbReference type="PANTHER" id="PTHR44846">
    <property type="entry name" value="MANNOSYL-D-GLYCERATE TRANSPORT/METABOLISM SYSTEM REPRESSOR MNGR-RELATED"/>
    <property type="match status" value="1"/>
</dbReference>
<dbReference type="EMBL" id="CP021780">
    <property type="protein sequence ID" value="ASA22138.1"/>
    <property type="molecule type" value="Genomic_DNA"/>
</dbReference>
<evidence type="ECO:0000313" key="7">
    <source>
        <dbReference type="Proteomes" id="UP000249890"/>
    </source>
</evidence>
<dbReference type="InterPro" id="IPR028978">
    <property type="entry name" value="Chorismate_lyase_/UTRA_dom_sf"/>
</dbReference>
<name>A0A2Z2KSJ5_9BACL</name>
<keyword evidence="2" id="KW-0238">DNA-binding</keyword>
<organism evidence="6 7">
    <name type="scientific">Paenibacillus donghaensis</name>
    <dbReference type="NCBI Taxonomy" id="414771"/>
    <lineage>
        <taxon>Bacteria</taxon>
        <taxon>Bacillati</taxon>
        <taxon>Bacillota</taxon>
        <taxon>Bacilli</taxon>
        <taxon>Bacillales</taxon>
        <taxon>Paenibacillaceae</taxon>
        <taxon>Paenibacillus</taxon>
    </lineage>
</organism>
<dbReference type="PANTHER" id="PTHR44846:SF12">
    <property type="entry name" value="HTH-TYPE TRANSCRIPTIONAL REGULATOR TRER"/>
    <property type="match status" value="1"/>
</dbReference>
<dbReference type="GO" id="GO:0003700">
    <property type="term" value="F:DNA-binding transcription factor activity"/>
    <property type="evidence" value="ECO:0007669"/>
    <property type="project" value="UniProtKB-UniRule"/>
</dbReference>
<evidence type="ECO:0000256" key="1">
    <source>
        <dbReference type="ARBA" id="ARBA00023015"/>
    </source>
</evidence>
<dbReference type="Pfam" id="PF07702">
    <property type="entry name" value="UTRA"/>
    <property type="match status" value="1"/>
</dbReference>